<reference evidence="4" key="5">
    <citation type="journal article" date="2018" name="Nat. Plants">
        <title>Whole-genome landscape of Medicago truncatula symbiotic genes.</title>
        <authorList>
            <person name="Pecrix Y."/>
            <person name="Gamas P."/>
            <person name="Carrere S."/>
        </authorList>
    </citation>
    <scope>NUCLEOTIDE SEQUENCE</scope>
    <source>
        <tissue evidence="4">Leaves</tissue>
    </source>
</reference>
<dbReference type="EMBL" id="CM001217">
    <property type="protein sequence ID" value="KEH40955.1"/>
    <property type="molecule type" value="Genomic_DNA"/>
</dbReference>
<dbReference type="Proteomes" id="UP000265566">
    <property type="component" value="Chromosome 1"/>
</dbReference>
<keyword evidence="1" id="KW-0472">Membrane</keyword>
<reference evidence="3 6" key="2">
    <citation type="journal article" date="2014" name="BMC Genomics">
        <title>An improved genome release (version Mt4.0) for the model legume Medicago truncatula.</title>
        <authorList>
            <person name="Tang H."/>
            <person name="Krishnakumar V."/>
            <person name="Bidwell S."/>
            <person name="Rosen B."/>
            <person name="Chan A."/>
            <person name="Zhou S."/>
            <person name="Gentzbittel L."/>
            <person name="Childs K.L."/>
            <person name="Yandell M."/>
            <person name="Gundlach H."/>
            <person name="Mayer K.F."/>
            <person name="Schwartz D.C."/>
            <person name="Town C.D."/>
        </authorList>
    </citation>
    <scope>GENOME REANNOTATION</scope>
    <source>
        <strain evidence="3">A17</strain>
        <strain evidence="5 6">cv. Jemalong A17</strain>
    </source>
</reference>
<evidence type="ECO:0000256" key="1">
    <source>
        <dbReference type="SAM" id="Phobius"/>
    </source>
</evidence>
<keyword evidence="1" id="KW-0812">Transmembrane</keyword>
<dbReference type="EMBL" id="PSQE01000001">
    <property type="protein sequence ID" value="RHN78427.1"/>
    <property type="molecule type" value="Genomic_DNA"/>
</dbReference>
<dbReference type="GO" id="GO:0046872">
    <property type="term" value="F:metal ion binding"/>
    <property type="evidence" value="ECO:0007669"/>
    <property type="project" value="InterPro"/>
</dbReference>
<sequence>MVEIQKLVYVLILFLSIFLEMIVSNCTFIGFQDNPCKTDKDCRKVRGVNLRCRNGHCVMILQ</sequence>
<feature type="transmembrane region" description="Helical" evidence="1">
    <location>
        <begin position="7"/>
        <end position="31"/>
    </location>
</feature>
<reference evidence="7" key="4">
    <citation type="journal article" date="2018" name="Nat. Plants">
        <title>Whole-genome landscape of Medicago truncatula symbiotic genes.</title>
        <authorList>
            <person name="Pecrix Y."/>
            <person name="Staton S.E."/>
            <person name="Sallet E."/>
            <person name="Lelandais-Briere C."/>
            <person name="Moreau S."/>
            <person name="Carrere S."/>
            <person name="Blein T."/>
            <person name="Jardinaud M.F."/>
            <person name="Latrasse D."/>
            <person name="Zouine M."/>
            <person name="Zahm M."/>
            <person name="Kreplak J."/>
            <person name="Mayjonade B."/>
            <person name="Satge C."/>
            <person name="Perez M."/>
            <person name="Cauet S."/>
            <person name="Marande W."/>
            <person name="Chantry-Darmon C."/>
            <person name="Lopez-Roques C."/>
            <person name="Bouchez O."/>
            <person name="Berard A."/>
            <person name="Debelle F."/>
            <person name="Munos S."/>
            <person name="Bendahmane A."/>
            <person name="Berges H."/>
            <person name="Niebel A."/>
            <person name="Buitink J."/>
            <person name="Frugier F."/>
            <person name="Benhamed M."/>
            <person name="Crespi M."/>
            <person name="Gouzy J."/>
            <person name="Gamas P."/>
        </authorList>
    </citation>
    <scope>NUCLEOTIDE SEQUENCE [LARGE SCALE GENOMIC DNA]</scope>
    <source>
        <strain evidence="7">cv. Jemalong A17</strain>
    </source>
</reference>
<dbReference type="Gramene" id="rna1980">
    <property type="protein sequence ID" value="RHN78427.1"/>
    <property type="gene ID" value="gene1980"/>
</dbReference>
<keyword evidence="6" id="KW-1185">Reference proteome</keyword>
<reference evidence="3 6" key="1">
    <citation type="journal article" date="2011" name="Nature">
        <title>The Medicago genome provides insight into the evolution of rhizobial symbioses.</title>
        <authorList>
            <person name="Young N.D."/>
            <person name="Debelle F."/>
            <person name="Oldroyd G.E."/>
            <person name="Geurts R."/>
            <person name="Cannon S.B."/>
            <person name="Udvardi M.K."/>
            <person name="Benedito V.A."/>
            <person name="Mayer K.F."/>
            <person name="Gouzy J."/>
            <person name="Schoof H."/>
            <person name="Van de Peer Y."/>
            <person name="Proost S."/>
            <person name="Cook D.R."/>
            <person name="Meyers B.C."/>
            <person name="Spannagl M."/>
            <person name="Cheung F."/>
            <person name="De Mita S."/>
            <person name="Krishnakumar V."/>
            <person name="Gundlach H."/>
            <person name="Zhou S."/>
            <person name="Mudge J."/>
            <person name="Bharti A.K."/>
            <person name="Murray J.D."/>
            <person name="Naoumkina M.A."/>
            <person name="Rosen B."/>
            <person name="Silverstein K.A."/>
            <person name="Tang H."/>
            <person name="Rombauts S."/>
            <person name="Zhao P.X."/>
            <person name="Zhou P."/>
            <person name="Barbe V."/>
            <person name="Bardou P."/>
            <person name="Bechner M."/>
            <person name="Bellec A."/>
            <person name="Berger A."/>
            <person name="Berges H."/>
            <person name="Bidwell S."/>
            <person name="Bisseling T."/>
            <person name="Choisne N."/>
            <person name="Couloux A."/>
            <person name="Denny R."/>
            <person name="Deshpande S."/>
            <person name="Dai X."/>
            <person name="Doyle J.J."/>
            <person name="Dudez A.M."/>
            <person name="Farmer A.D."/>
            <person name="Fouteau S."/>
            <person name="Franken C."/>
            <person name="Gibelin C."/>
            <person name="Gish J."/>
            <person name="Goldstein S."/>
            <person name="Gonzalez A.J."/>
            <person name="Green P.J."/>
            <person name="Hallab A."/>
            <person name="Hartog M."/>
            <person name="Hua A."/>
            <person name="Humphray S.J."/>
            <person name="Jeong D.H."/>
            <person name="Jing Y."/>
            <person name="Jocker A."/>
            <person name="Kenton S.M."/>
            <person name="Kim D.J."/>
            <person name="Klee K."/>
            <person name="Lai H."/>
            <person name="Lang C."/>
            <person name="Lin S."/>
            <person name="Macmil S.L."/>
            <person name="Magdelenat G."/>
            <person name="Matthews L."/>
            <person name="McCorrison J."/>
            <person name="Monaghan E.L."/>
            <person name="Mun J.H."/>
            <person name="Najar F.Z."/>
            <person name="Nicholson C."/>
            <person name="Noirot C."/>
            <person name="O'Bleness M."/>
            <person name="Paule C.R."/>
            <person name="Poulain J."/>
            <person name="Prion F."/>
            <person name="Qin B."/>
            <person name="Qu C."/>
            <person name="Retzel E.F."/>
            <person name="Riddle C."/>
            <person name="Sallet E."/>
            <person name="Samain S."/>
            <person name="Samson N."/>
            <person name="Sanders I."/>
            <person name="Saurat O."/>
            <person name="Scarpelli C."/>
            <person name="Schiex T."/>
            <person name="Segurens B."/>
            <person name="Severin A.J."/>
            <person name="Sherrier D.J."/>
            <person name="Shi R."/>
            <person name="Sims S."/>
            <person name="Singer S.R."/>
            <person name="Sinharoy S."/>
            <person name="Sterck L."/>
            <person name="Viollet A."/>
            <person name="Wang B.B."/>
            <person name="Wang K."/>
            <person name="Wang M."/>
            <person name="Wang X."/>
            <person name="Warfsmann J."/>
            <person name="Weissenbach J."/>
            <person name="White D.D."/>
            <person name="White J.D."/>
            <person name="Wiley G.B."/>
            <person name="Wincker P."/>
            <person name="Xing Y."/>
            <person name="Yang L."/>
            <person name="Yao Z."/>
            <person name="Ying F."/>
            <person name="Zhai J."/>
            <person name="Zhou L."/>
            <person name="Zuber A."/>
            <person name="Denarie J."/>
            <person name="Dixon R.A."/>
            <person name="May G.D."/>
            <person name="Schwartz D.C."/>
            <person name="Rogers J."/>
            <person name="Quetier F."/>
            <person name="Town C.D."/>
            <person name="Roe B.A."/>
        </authorList>
    </citation>
    <scope>NUCLEOTIDE SEQUENCE [LARGE SCALE GENOMIC DNA]</scope>
    <source>
        <strain evidence="3">A17</strain>
        <strain evidence="5 6">cv. Jemalong A17</strain>
    </source>
</reference>
<dbReference type="Pfam" id="PF07127">
    <property type="entry name" value="Nodulin_late"/>
    <property type="match status" value="1"/>
</dbReference>
<reference evidence="5" key="3">
    <citation type="submission" date="2015-04" db="UniProtKB">
        <authorList>
            <consortium name="EnsemblPlants"/>
        </authorList>
    </citation>
    <scope>IDENTIFICATION</scope>
    <source>
        <strain evidence="5">cv. Jemalong A17</strain>
    </source>
</reference>
<evidence type="ECO:0000313" key="3">
    <source>
        <dbReference type="EMBL" id="KEH40955.1"/>
    </source>
</evidence>
<protein>
    <submittedName>
        <fullName evidence="3">Nodule Cysteine-Rich (NCR) secreted peptide</fullName>
    </submittedName>
    <submittedName>
        <fullName evidence="4">Putative Late nodulin</fullName>
    </submittedName>
</protein>
<dbReference type="AlphaFoldDB" id="A0A072VS71"/>
<dbReference type="InterPro" id="IPR009810">
    <property type="entry name" value="Nodulin_late_dom"/>
</dbReference>
<name>A0A072VS71_MEDTR</name>
<accession>A0A072VS71</accession>
<feature type="domain" description="Late nodulin" evidence="2">
    <location>
        <begin position="1"/>
        <end position="57"/>
    </location>
</feature>
<dbReference type="PaxDb" id="3880-AES60053"/>
<evidence type="ECO:0000259" key="2">
    <source>
        <dbReference type="Pfam" id="PF07127"/>
    </source>
</evidence>
<evidence type="ECO:0000313" key="7">
    <source>
        <dbReference type="Proteomes" id="UP000265566"/>
    </source>
</evidence>
<dbReference type="HOGENOM" id="CLU_181053_2_0_1"/>
<evidence type="ECO:0000313" key="5">
    <source>
        <dbReference type="EnsemblPlants" id="KEH40955"/>
    </source>
</evidence>
<dbReference type="EnsemblPlants" id="KEH40955">
    <property type="protein sequence ID" value="KEH40955"/>
    <property type="gene ID" value="MTR_1g039435"/>
</dbReference>
<proteinExistence type="predicted"/>
<keyword evidence="1" id="KW-1133">Transmembrane helix</keyword>
<gene>
    <name evidence="3" type="ordered locus">MTR_1g039435</name>
    <name evidence="4" type="ORF">MtrunA17_Chr1g0165381</name>
</gene>
<evidence type="ECO:0000313" key="6">
    <source>
        <dbReference type="Proteomes" id="UP000002051"/>
    </source>
</evidence>
<evidence type="ECO:0000313" key="4">
    <source>
        <dbReference type="EMBL" id="RHN78427.1"/>
    </source>
</evidence>
<organism evidence="3 6">
    <name type="scientific">Medicago truncatula</name>
    <name type="common">Barrel medic</name>
    <name type="synonym">Medicago tribuloides</name>
    <dbReference type="NCBI Taxonomy" id="3880"/>
    <lineage>
        <taxon>Eukaryota</taxon>
        <taxon>Viridiplantae</taxon>
        <taxon>Streptophyta</taxon>
        <taxon>Embryophyta</taxon>
        <taxon>Tracheophyta</taxon>
        <taxon>Spermatophyta</taxon>
        <taxon>Magnoliopsida</taxon>
        <taxon>eudicotyledons</taxon>
        <taxon>Gunneridae</taxon>
        <taxon>Pentapetalae</taxon>
        <taxon>rosids</taxon>
        <taxon>fabids</taxon>
        <taxon>Fabales</taxon>
        <taxon>Fabaceae</taxon>
        <taxon>Papilionoideae</taxon>
        <taxon>50 kb inversion clade</taxon>
        <taxon>NPAAA clade</taxon>
        <taxon>Hologalegina</taxon>
        <taxon>IRL clade</taxon>
        <taxon>Trifolieae</taxon>
        <taxon>Medicago</taxon>
    </lineage>
</organism>
<dbReference type="Proteomes" id="UP000002051">
    <property type="component" value="Unassembled WGS sequence"/>
</dbReference>